<dbReference type="STRING" id="690879.TSACC_21689"/>
<organism evidence="1 2">
    <name type="scientific">Terrimicrobium sacchariphilum</name>
    <dbReference type="NCBI Taxonomy" id="690879"/>
    <lineage>
        <taxon>Bacteria</taxon>
        <taxon>Pseudomonadati</taxon>
        <taxon>Verrucomicrobiota</taxon>
        <taxon>Terrimicrobiia</taxon>
        <taxon>Terrimicrobiales</taxon>
        <taxon>Terrimicrobiaceae</taxon>
        <taxon>Terrimicrobium</taxon>
    </lineage>
</organism>
<dbReference type="EMBL" id="BDCO01000002">
    <property type="protein sequence ID" value="GAT33276.1"/>
    <property type="molecule type" value="Genomic_DNA"/>
</dbReference>
<gene>
    <name evidence="1" type="ORF">TSACC_21689</name>
</gene>
<dbReference type="AlphaFoldDB" id="A0A146G9K2"/>
<name>A0A146G9K2_TERSA</name>
<sequence length="101" mass="10743">MSAEYIPAGPYEFGLLTGEVWQVSTGAPLATVHGIALDDPRCVSVGKLFAAAPELLAALKELLMVREWADETGYVQDVGFVDVESIHEKARAAIAKAEGGR</sequence>
<evidence type="ECO:0000313" key="2">
    <source>
        <dbReference type="Proteomes" id="UP000076023"/>
    </source>
</evidence>
<dbReference type="InParanoid" id="A0A146G9K2"/>
<keyword evidence="2" id="KW-1185">Reference proteome</keyword>
<protein>
    <submittedName>
        <fullName evidence="1">Uncharacterized protein</fullName>
    </submittedName>
</protein>
<evidence type="ECO:0000313" key="1">
    <source>
        <dbReference type="EMBL" id="GAT33276.1"/>
    </source>
</evidence>
<reference evidence="2" key="1">
    <citation type="journal article" date="2017" name="Genome Announc.">
        <title>Draft Genome Sequence of Terrimicrobium sacchariphilum NM-5T, a Facultative Anaerobic Soil Bacterium of the Class Spartobacteria.</title>
        <authorList>
            <person name="Qiu Y.L."/>
            <person name="Tourlousse D.M."/>
            <person name="Matsuura N."/>
            <person name="Ohashi A."/>
            <person name="Sekiguchi Y."/>
        </authorList>
    </citation>
    <scope>NUCLEOTIDE SEQUENCE [LARGE SCALE GENOMIC DNA]</scope>
    <source>
        <strain evidence="2">NM-5</strain>
    </source>
</reference>
<dbReference type="Proteomes" id="UP000076023">
    <property type="component" value="Unassembled WGS sequence"/>
</dbReference>
<comment type="caution">
    <text evidence="1">The sequence shown here is derived from an EMBL/GenBank/DDBJ whole genome shotgun (WGS) entry which is preliminary data.</text>
</comment>
<accession>A0A146G9K2</accession>
<proteinExistence type="predicted"/>